<dbReference type="PANTHER" id="PTHR36509">
    <property type="entry name" value="BLL3101 PROTEIN"/>
    <property type="match status" value="1"/>
</dbReference>
<dbReference type="PANTHER" id="PTHR36509:SF2">
    <property type="entry name" value="BLL3101 PROTEIN"/>
    <property type="match status" value="1"/>
</dbReference>
<sequence length="496" mass="54537">MIIPERVIKYFFTPVKPVKALISLMVIGFIHFLNIAMAMTVDEQKSGISRETDTSSDYAAREKDAYTIGVQAYIYGLAPVIMERTEKLFVTMPGAGHASINQFGHKGRLTTPNDTEVVTPNVDTLYSIAWLELGNGPIILHVPDTDGRYYVMQLMDAYTNNLDSIGRRTTGTGEGNFAIIGPGWNGSLPEGLNPVRSPTNTVWIIGRVLVNGESDIPAVRALQEQFTLTPLDQFGKPAASVKDQTLSDFNKMFPSTEAQEKLKFFEELRVALKNNPPPKGEEALMAIFDRIGLRKNETPYGNDLDHAMADGLSRAVKDGDQIAKTTWATMKGISVNGWTYLAGTGMGIYGYDYLLRAAVADGGLGAVLPQEAIYAKSEVDSDGQQLNGANKYIVHFDKDNMPSADAFWSLTMYDSTTYLLVPNAKDRYAIGDRTSGLKYESDGSLDIYIQHDPPSGSGSNWLPAPEGDFYLILRMYQPKPDVLEGKYPIPPVQKVG</sequence>
<evidence type="ECO:0000313" key="5">
    <source>
        <dbReference type="Proteomes" id="UP001320159"/>
    </source>
</evidence>
<dbReference type="Pfam" id="PF06742">
    <property type="entry name" value="DUF1214"/>
    <property type="match status" value="1"/>
</dbReference>
<gene>
    <name evidence="4" type="ORF">CUJ83_12925</name>
</gene>
<keyword evidence="1" id="KW-1133">Transmembrane helix</keyword>
<keyword evidence="1" id="KW-0812">Transmembrane</keyword>
<name>A0AAP2REL4_9EURY</name>
<evidence type="ECO:0000259" key="2">
    <source>
        <dbReference type="Pfam" id="PF06742"/>
    </source>
</evidence>
<dbReference type="Proteomes" id="UP001320159">
    <property type="component" value="Unassembled WGS sequence"/>
</dbReference>
<feature type="domain" description="DUF1214" evidence="2">
    <location>
        <begin position="371"/>
        <end position="479"/>
    </location>
</feature>
<feature type="transmembrane region" description="Helical" evidence="1">
    <location>
        <begin position="20"/>
        <end position="41"/>
    </location>
</feature>
<dbReference type="InterPro" id="IPR037049">
    <property type="entry name" value="DUF1214_C_sf"/>
</dbReference>
<keyword evidence="1" id="KW-0472">Membrane</keyword>
<dbReference type="AlphaFoldDB" id="A0AAP2REL4"/>
<evidence type="ECO:0000259" key="3">
    <source>
        <dbReference type="Pfam" id="PF06863"/>
    </source>
</evidence>
<dbReference type="InterPro" id="IPR010621">
    <property type="entry name" value="DUF1214"/>
</dbReference>
<dbReference type="InterPro" id="IPR010679">
    <property type="entry name" value="DUF1254"/>
</dbReference>
<reference evidence="4 5" key="1">
    <citation type="submission" date="2017-11" db="EMBL/GenBank/DDBJ databases">
        <title>Isolation and Characterization of Family Methanocellaceae Species from Potential Methane Hydrate Area Offshore Southwestern Taiwan.</title>
        <authorList>
            <person name="Zhang W.-L."/>
            <person name="Chen W.-C."/>
            <person name="Lai M.-C."/>
            <person name="Chen S.-C."/>
        </authorList>
    </citation>
    <scope>NUCLEOTIDE SEQUENCE [LARGE SCALE GENOMIC DNA]</scope>
    <source>
        <strain evidence="4 5">CWC-04</strain>
    </source>
</reference>
<evidence type="ECO:0000256" key="1">
    <source>
        <dbReference type="SAM" id="Phobius"/>
    </source>
</evidence>
<evidence type="ECO:0000313" key="4">
    <source>
        <dbReference type="EMBL" id="MCD1295899.1"/>
    </source>
</evidence>
<protein>
    <recommendedName>
        <fullName evidence="6">DUF1254 domain-containing protein</fullName>
    </recommendedName>
</protein>
<keyword evidence="5" id="KW-1185">Reference proteome</keyword>
<dbReference type="Gene3D" id="2.60.40.1610">
    <property type="entry name" value="Domain of unknown function DUF1254"/>
    <property type="match status" value="1"/>
</dbReference>
<dbReference type="SUPFAM" id="SSF160935">
    <property type="entry name" value="VPA0735-like"/>
    <property type="match status" value="1"/>
</dbReference>
<evidence type="ECO:0008006" key="6">
    <source>
        <dbReference type="Google" id="ProtNLM"/>
    </source>
</evidence>
<organism evidence="4 5">
    <name type="scientific">Methanooceanicella nereidis</name>
    <dbReference type="NCBI Taxonomy" id="2052831"/>
    <lineage>
        <taxon>Archaea</taxon>
        <taxon>Methanobacteriati</taxon>
        <taxon>Methanobacteriota</taxon>
        <taxon>Stenosarchaea group</taxon>
        <taxon>Methanomicrobia</taxon>
        <taxon>Methanocellales</taxon>
        <taxon>Methanocellaceae</taxon>
        <taxon>Methanooceanicella</taxon>
    </lineage>
</organism>
<accession>A0AAP2REL4</accession>
<proteinExistence type="predicted"/>
<dbReference type="EMBL" id="PGCK01000011">
    <property type="protein sequence ID" value="MCD1295899.1"/>
    <property type="molecule type" value="Genomic_DNA"/>
</dbReference>
<dbReference type="Pfam" id="PF06863">
    <property type="entry name" value="DUF1254"/>
    <property type="match status" value="1"/>
</dbReference>
<feature type="domain" description="DUF1254" evidence="3">
    <location>
        <begin position="100"/>
        <end position="230"/>
    </location>
</feature>
<dbReference type="InterPro" id="IPR037050">
    <property type="entry name" value="DUF1254_sf"/>
</dbReference>
<comment type="caution">
    <text evidence="4">The sequence shown here is derived from an EMBL/GenBank/DDBJ whole genome shotgun (WGS) entry which is preliminary data.</text>
</comment>
<dbReference type="Gene3D" id="2.60.120.600">
    <property type="entry name" value="Domain of unknown function DUF1214, C-terminal domain"/>
    <property type="match status" value="1"/>
</dbReference>